<dbReference type="PANTHER" id="PTHR47634">
    <property type="entry name" value="PROTEIN KINASE DOMAIN-CONTAINING PROTEIN-RELATED"/>
    <property type="match status" value="1"/>
</dbReference>
<dbReference type="PANTHER" id="PTHR47634:SF9">
    <property type="entry name" value="PROTEIN KINASE DOMAIN-CONTAINING PROTEIN-RELATED"/>
    <property type="match status" value="1"/>
</dbReference>
<dbReference type="PROSITE" id="PS50011">
    <property type="entry name" value="PROTEIN_KINASE_DOM"/>
    <property type="match status" value="1"/>
</dbReference>
<dbReference type="Proteomes" id="UP000054166">
    <property type="component" value="Unassembled WGS sequence"/>
</dbReference>
<dbReference type="GO" id="GO:0000245">
    <property type="term" value="P:spliceosomal complex assembly"/>
    <property type="evidence" value="ECO:0007669"/>
    <property type="project" value="TreeGrafter"/>
</dbReference>
<dbReference type="GO" id="GO:0004674">
    <property type="term" value="F:protein serine/threonine kinase activity"/>
    <property type="evidence" value="ECO:0007669"/>
    <property type="project" value="UniProtKB-KW"/>
</dbReference>
<keyword evidence="4" id="KW-0547">Nucleotide-binding</keyword>
<proteinExistence type="predicted"/>
<evidence type="ECO:0000259" key="9">
    <source>
        <dbReference type="PROSITE" id="PS50011"/>
    </source>
</evidence>
<evidence type="ECO:0000256" key="7">
    <source>
        <dbReference type="ARBA" id="ARBA00047899"/>
    </source>
</evidence>
<dbReference type="InterPro" id="IPR011009">
    <property type="entry name" value="Kinase-like_dom_sf"/>
</dbReference>
<dbReference type="Pfam" id="PF00069">
    <property type="entry name" value="Pkinase"/>
    <property type="match status" value="1"/>
</dbReference>
<dbReference type="STRING" id="765440.A0A0C3AN45"/>
<dbReference type="EMBL" id="KN833048">
    <property type="protein sequence ID" value="KIM75323.1"/>
    <property type="molecule type" value="Genomic_DNA"/>
</dbReference>
<sequence>MNLLYCIWSAQTYHAHPGKSLIVSILDHFRFDGPHSTHNCLTFPVLGPSLPAFLSALGSKKVKYELVKRFTKQLLLALAYLHDKCKIVHTDLKPSNFALVIDNMDDLVQTWVAEETNADEKARVASCSTIPPNIKLQILVVNEQLSKLSIQLLDFSSANFVDNKLTDRIQLYNLRAPEVFLQAGWGTSVDIWSMGCLVRQLLRVFK</sequence>
<dbReference type="GO" id="GO:0005634">
    <property type="term" value="C:nucleus"/>
    <property type="evidence" value="ECO:0007669"/>
    <property type="project" value="TreeGrafter"/>
</dbReference>
<organism evidence="10 11">
    <name type="scientific">Piloderma croceum (strain F 1598)</name>
    <dbReference type="NCBI Taxonomy" id="765440"/>
    <lineage>
        <taxon>Eukaryota</taxon>
        <taxon>Fungi</taxon>
        <taxon>Dikarya</taxon>
        <taxon>Basidiomycota</taxon>
        <taxon>Agaricomycotina</taxon>
        <taxon>Agaricomycetes</taxon>
        <taxon>Agaricomycetidae</taxon>
        <taxon>Atheliales</taxon>
        <taxon>Atheliaceae</taxon>
        <taxon>Piloderma</taxon>
    </lineage>
</organism>
<dbReference type="Gene3D" id="1.10.510.10">
    <property type="entry name" value="Transferase(Phosphotransferase) domain 1"/>
    <property type="match status" value="1"/>
</dbReference>
<dbReference type="AlphaFoldDB" id="A0A0C3AN45"/>
<keyword evidence="6" id="KW-0067">ATP-binding</keyword>
<comment type="catalytic activity">
    <reaction evidence="8">
        <text>L-seryl-[protein] + ATP = O-phospho-L-seryl-[protein] + ADP + H(+)</text>
        <dbReference type="Rhea" id="RHEA:17989"/>
        <dbReference type="Rhea" id="RHEA-COMP:9863"/>
        <dbReference type="Rhea" id="RHEA-COMP:11604"/>
        <dbReference type="ChEBI" id="CHEBI:15378"/>
        <dbReference type="ChEBI" id="CHEBI:29999"/>
        <dbReference type="ChEBI" id="CHEBI:30616"/>
        <dbReference type="ChEBI" id="CHEBI:83421"/>
        <dbReference type="ChEBI" id="CHEBI:456216"/>
        <dbReference type="EC" id="2.7.11.1"/>
    </reaction>
</comment>
<reference evidence="10 11" key="1">
    <citation type="submission" date="2014-04" db="EMBL/GenBank/DDBJ databases">
        <authorList>
            <consortium name="DOE Joint Genome Institute"/>
            <person name="Kuo A."/>
            <person name="Tarkka M."/>
            <person name="Buscot F."/>
            <person name="Kohler A."/>
            <person name="Nagy L.G."/>
            <person name="Floudas D."/>
            <person name="Copeland A."/>
            <person name="Barry K.W."/>
            <person name="Cichocki N."/>
            <person name="Veneault-Fourrey C."/>
            <person name="LaButti K."/>
            <person name="Lindquist E.A."/>
            <person name="Lipzen A."/>
            <person name="Lundell T."/>
            <person name="Morin E."/>
            <person name="Murat C."/>
            <person name="Sun H."/>
            <person name="Tunlid A."/>
            <person name="Henrissat B."/>
            <person name="Grigoriev I.V."/>
            <person name="Hibbett D.S."/>
            <person name="Martin F."/>
            <person name="Nordberg H.P."/>
            <person name="Cantor M.N."/>
            <person name="Hua S.X."/>
        </authorList>
    </citation>
    <scope>NUCLEOTIDE SEQUENCE [LARGE SCALE GENOMIC DNA]</scope>
    <source>
        <strain evidence="10 11">F 1598</strain>
    </source>
</reference>
<evidence type="ECO:0000313" key="10">
    <source>
        <dbReference type="EMBL" id="KIM75323.1"/>
    </source>
</evidence>
<protein>
    <recommendedName>
        <fullName evidence="1">non-specific serine/threonine protein kinase</fullName>
        <ecNumber evidence="1">2.7.11.1</ecNumber>
    </recommendedName>
</protein>
<keyword evidence="2" id="KW-0723">Serine/threonine-protein kinase</keyword>
<dbReference type="InterPro" id="IPR051334">
    <property type="entry name" value="SRPK"/>
</dbReference>
<feature type="domain" description="Protein kinase" evidence="9">
    <location>
        <begin position="1"/>
        <end position="206"/>
    </location>
</feature>
<reference evidence="11" key="2">
    <citation type="submission" date="2015-01" db="EMBL/GenBank/DDBJ databases">
        <title>Evolutionary Origins and Diversification of the Mycorrhizal Mutualists.</title>
        <authorList>
            <consortium name="DOE Joint Genome Institute"/>
            <consortium name="Mycorrhizal Genomics Consortium"/>
            <person name="Kohler A."/>
            <person name="Kuo A."/>
            <person name="Nagy L.G."/>
            <person name="Floudas D."/>
            <person name="Copeland A."/>
            <person name="Barry K.W."/>
            <person name="Cichocki N."/>
            <person name="Veneault-Fourrey C."/>
            <person name="LaButti K."/>
            <person name="Lindquist E.A."/>
            <person name="Lipzen A."/>
            <person name="Lundell T."/>
            <person name="Morin E."/>
            <person name="Murat C."/>
            <person name="Riley R."/>
            <person name="Ohm R."/>
            <person name="Sun H."/>
            <person name="Tunlid A."/>
            <person name="Henrissat B."/>
            <person name="Grigoriev I.V."/>
            <person name="Hibbett D.S."/>
            <person name="Martin F."/>
        </authorList>
    </citation>
    <scope>NUCLEOTIDE SEQUENCE [LARGE SCALE GENOMIC DNA]</scope>
    <source>
        <strain evidence="11">F 1598</strain>
    </source>
</reference>
<evidence type="ECO:0000256" key="2">
    <source>
        <dbReference type="ARBA" id="ARBA00022527"/>
    </source>
</evidence>
<dbReference type="GO" id="GO:0005737">
    <property type="term" value="C:cytoplasm"/>
    <property type="evidence" value="ECO:0007669"/>
    <property type="project" value="TreeGrafter"/>
</dbReference>
<dbReference type="Gene3D" id="3.30.200.20">
    <property type="entry name" value="Phosphorylase Kinase, domain 1"/>
    <property type="match status" value="1"/>
</dbReference>
<dbReference type="InParanoid" id="A0A0C3AN45"/>
<gene>
    <name evidence="10" type="ORF">PILCRDRAFT_79176</name>
</gene>
<evidence type="ECO:0000256" key="3">
    <source>
        <dbReference type="ARBA" id="ARBA00022679"/>
    </source>
</evidence>
<dbReference type="InterPro" id="IPR000719">
    <property type="entry name" value="Prot_kinase_dom"/>
</dbReference>
<name>A0A0C3AN45_PILCF</name>
<keyword evidence="11" id="KW-1185">Reference proteome</keyword>
<dbReference type="SUPFAM" id="SSF56112">
    <property type="entry name" value="Protein kinase-like (PK-like)"/>
    <property type="match status" value="1"/>
</dbReference>
<dbReference type="GO" id="GO:0050684">
    <property type="term" value="P:regulation of mRNA processing"/>
    <property type="evidence" value="ECO:0007669"/>
    <property type="project" value="TreeGrafter"/>
</dbReference>
<keyword evidence="3" id="KW-0808">Transferase</keyword>
<dbReference type="SMART" id="SM00220">
    <property type="entry name" value="S_TKc"/>
    <property type="match status" value="1"/>
</dbReference>
<dbReference type="OrthoDB" id="5979581at2759"/>
<accession>A0A0C3AN45</accession>
<evidence type="ECO:0000256" key="8">
    <source>
        <dbReference type="ARBA" id="ARBA00048679"/>
    </source>
</evidence>
<keyword evidence="5" id="KW-0418">Kinase</keyword>
<dbReference type="EC" id="2.7.11.1" evidence="1"/>
<comment type="catalytic activity">
    <reaction evidence="7">
        <text>L-threonyl-[protein] + ATP = O-phospho-L-threonyl-[protein] + ADP + H(+)</text>
        <dbReference type="Rhea" id="RHEA:46608"/>
        <dbReference type="Rhea" id="RHEA-COMP:11060"/>
        <dbReference type="Rhea" id="RHEA-COMP:11605"/>
        <dbReference type="ChEBI" id="CHEBI:15378"/>
        <dbReference type="ChEBI" id="CHEBI:30013"/>
        <dbReference type="ChEBI" id="CHEBI:30616"/>
        <dbReference type="ChEBI" id="CHEBI:61977"/>
        <dbReference type="ChEBI" id="CHEBI:456216"/>
        <dbReference type="EC" id="2.7.11.1"/>
    </reaction>
</comment>
<evidence type="ECO:0000313" key="11">
    <source>
        <dbReference type="Proteomes" id="UP000054166"/>
    </source>
</evidence>
<evidence type="ECO:0000256" key="6">
    <source>
        <dbReference type="ARBA" id="ARBA00022840"/>
    </source>
</evidence>
<evidence type="ECO:0000256" key="5">
    <source>
        <dbReference type="ARBA" id="ARBA00022777"/>
    </source>
</evidence>
<dbReference type="GO" id="GO:0005524">
    <property type="term" value="F:ATP binding"/>
    <property type="evidence" value="ECO:0007669"/>
    <property type="project" value="UniProtKB-KW"/>
</dbReference>
<evidence type="ECO:0000256" key="1">
    <source>
        <dbReference type="ARBA" id="ARBA00012513"/>
    </source>
</evidence>
<dbReference type="HOGENOM" id="CLU_1175661_0_0_1"/>
<evidence type="ECO:0000256" key="4">
    <source>
        <dbReference type="ARBA" id="ARBA00022741"/>
    </source>
</evidence>